<dbReference type="GO" id="GO:0003729">
    <property type="term" value="F:mRNA binding"/>
    <property type="evidence" value="ECO:0007669"/>
    <property type="project" value="EnsemblFungi"/>
</dbReference>
<organism evidence="8 9">
    <name type="scientific">Ascoidea rubescens DSM 1968</name>
    <dbReference type="NCBI Taxonomy" id="1344418"/>
    <lineage>
        <taxon>Eukaryota</taxon>
        <taxon>Fungi</taxon>
        <taxon>Dikarya</taxon>
        <taxon>Ascomycota</taxon>
        <taxon>Saccharomycotina</taxon>
        <taxon>Saccharomycetes</taxon>
        <taxon>Ascoideaceae</taxon>
        <taxon>Ascoidea</taxon>
    </lineage>
</organism>
<dbReference type="PANTHER" id="PTHR12644">
    <property type="entry name" value="ARP2/3 COMPLEX 16 KD SUBUNIT P16-ARC"/>
    <property type="match status" value="1"/>
</dbReference>
<dbReference type="AlphaFoldDB" id="A0A1D2VIR9"/>
<keyword evidence="4 7" id="KW-0206">Cytoskeleton</keyword>
<dbReference type="GO" id="GO:0030674">
    <property type="term" value="F:protein-macromolecule adaptor activity"/>
    <property type="evidence" value="ECO:0007669"/>
    <property type="project" value="EnsemblFungi"/>
</dbReference>
<evidence type="ECO:0000256" key="2">
    <source>
        <dbReference type="ARBA" id="ARBA00006084"/>
    </source>
</evidence>
<reference evidence="9" key="1">
    <citation type="submission" date="2016-05" db="EMBL/GenBank/DDBJ databases">
        <title>Comparative genomics of biotechnologically important yeasts.</title>
        <authorList>
            <consortium name="DOE Joint Genome Institute"/>
            <person name="Riley R."/>
            <person name="Haridas S."/>
            <person name="Wolfe K.H."/>
            <person name="Lopes M.R."/>
            <person name="Hittinger C.T."/>
            <person name="Goker M."/>
            <person name="Salamov A."/>
            <person name="Wisecaver J."/>
            <person name="Long T.M."/>
            <person name="Aerts A.L."/>
            <person name="Barry K."/>
            <person name="Choi C."/>
            <person name="Clum A."/>
            <person name="Coughlan A.Y."/>
            <person name="Deshpande S."/>
            <person name="Douglass A.P."/>
            <person name="Hanson S.J."/>
            <person name="Klenk H.-P."/>
            <person name="Labutti K."/>
            <person name="Lapidus A."/>
            <person name="Lindquist E."/>
            <person name="Lipzen A."/>
            <person name="Meier-Kolthoff J.P."/>
            <person name="Ohm R.A."/>
            <person name="Otillar R.P."/>
            <person name="Pangilinan J."/>
            <person name="Peng Y."/>
            <person name="Rokas A."/>
            <person name="Rosa C.A."/>
            <person name="Scheuner C."/>
            <person name="Sibirny A.A."/>
            <person name="Slot J.C."/>
            <person name="Stielow J.B."/>
            <person name="Sun H."/>
            <person name="Kurtzman C.P."/>
            <person name="Blackwell M."/>
            <person name="Grigoriev I.V."/>
            <person name="Jeffries T.W."/>
        </authorList>
    </citation>
    <scope>NUCLEOTIDE SEQUENCE [LARGE SCALE GENOMIC DNA]</scope>
    <source>
        <strain evidence="9">DSM 1968</strain>
    </source>
</reference>
<evidence type="ECO:0000256" key="6">
    <source>
        <dbReference type="ARBA" id="ARBA00060329"/>
    </source>
</evidence>
<dbReference type="InParanoid" id="A0A1D2VIR9"/>
<protein>
    <recommendedName>
        <fullName evidence="5 7">Actin-related protein 2/3 complex subunit 5</fullName>
    </recommendedName>
</protein>
<dbReference type="InterPro" id="IPR036743">
    <property type="entry name" value="ARPC5_sf"/>
</dbReference>
<comment type="function">
    <text evidence="6">Functions as a component of the Arp2/3 complex which is involved in regulation of actin polymerization and together with an activating nucleation-promoting factor (NPF) mediates the formation of branched actin networks.</text>
</comment>
<dbReference type="InterPro" id="IPR006789">
    <property type="entry name" value="ARPC5"/>
</dbReference>
<evidence type="ECO:0000256" key="3">
    <source>
        <dbReference type="ARBA" id="ARBA00022490"/>
    </source>
</evidence>
<keyword evidence="9" id="KW-1185">Reference proteome</keyword>
<dbReference type="GO" id="GO:0000001">
    <property type="term" value="P:mitochondrion inheritance"/>
    <property type="evidence" value="ECO:0007669"/>
    <property type="project" value="EnsemblFungi"/>
</dbReference>
<evidence type="ECO:0000256" key="4">
    <source>
        <dbReference type="ARBA" id="ARBA00023212"/>
    </source>
</evidence>
<sequence>MEDWRRIDIDALDPESRLTDEQLRLVDTDLVSYDDVLLKSRQVKALLSKGNYSDSLRLALTNPPYHSDIEDTRLFNLSLVLEVLTSVKQAQMSNIVQALDIDQQDILVKYLYKAMSQSQSQIHSGILLAWFEKTIEITGLGPILRYMSDRRLV</sequence>
<accession>A0A1D2VIR9</accession>
<dbReference type="RefSeq" id="XP_020047694.1">
    <property type="nucleotide sequence ID" value="XM_020193053.1"/>
</dbReference>
<evidence type="ECO:0000313" key="9">
    <source>
        <dbReference type="Proteomes" id="UP000095038"/>
    </source>
</evidence>
<dbReference type="STRING" id="1344418.A0A1D2VIR9"/>
<comment type="function">
    <text evidence="7">Functions as component of the Arp2/3 complex which is involved in regulation of actin polymerization and together with an activating nucleation-promoting factor (NPF) mediates the formation of branched actin networks. Arp2/3 complex plays a critical role in the control of cell morphogenesis via the modulation of cell polarity development.</text>
</comment>
<dbReference type="GO" id="GO:0030833">
    <property type="term" value="P:regulation of actin filament polymerization"/>
    <property type="evidence" value="ECO:0007669"/>
    <property type="project" value="InterPro"/>
</dbReference>
<comment type="subcellular location">
    <subcellularLocation>
        <location evidence="1">Cytoplasm</location>
        <location evidence="1">Cytoskeleton</location>
    </subcellularLocation>
</comment>
<dbReference type="GO" id="GO:0044396">
    <property type="term" value="P:actin cortical patch organization"/>
    <property type="evidence" value="ECO:0007669"/>
    <property type="project" value="EnsemblFungi"/>
</dbReference>
<keyword evidence="3" id="KW-0963">Cytoplasm</keyword>
<dbReference type="FunFam" id="1.25.40.190:FF:000003">
    <property type="entry name" value="Actin-related protein 2/3 complex subunit 5"/>
    <property type="match status" value="1"/>
</dbReference>
<gene>
    <name evidence="8" type="ORF">ASCRUDRAFT_75410</name>
</gene>
<evidence type="ECO:0000256" key="1">
    <source>
        <dbReference type="ARBA" id="ARBA00004245"/>
    </source>
</evidence>
<dbReference type="PIRSF" id="PIRSF039096">
    <property type="entry name" value="p16-ARC"/>
    <property type="match status" value="1"/>
</dbReference>
<dbReference type="GeneID" id="30966689"/>
<dbReference type="EMBL" id="KV454479">
    <property type="protein sequence ID" value="ODV61387.1"/>
    <property type="molecule type" value="Genomic_DNA"/>
</dbReference>
<evidence type="ECO:0000313" key="8">
    <source>
        <dbReference type="EMBL" id="ODV61387.1"/>
    </source>
</evidence>
<proteinExistence type="inferred from homology"/>
<dbReference type="GO" id="GO:0034314">
    <property type="term" value="P:Arp2/3 complex-mediated actin nucleation"/>
    <property type="evidence" value="ECO:0007669"/>
    <property type="project" value="InterPro"/>
</dbReference>
<dbReference type="SUPFAM" id="SSF69103">
    <property type="entry name" value="Arp2/3 complex 16 kDa subunit ARPC5"/>
    <property type="match status" value="1"/>
</dbReference>
<evidence type="ECO:0000256" key="7">
    <source>
        <dbReference type="RuleBase" id="RU004301"/>
    </source>
</evidence>
<dbReference type="Gene3D" id="1.25.40.190">
    <property type="entry name" value="Actin-related protein 2/3 complex subunit 5"/>
    <property type="match status" value="1"/>
</dbReference>
<name>A0A1D2VIR9_9ASCO</name>
<dbReference type="OrthoDB" id="195498at2759"/>
<evidence type="ECO:0000256" key="5">
    <source>
        <dbReference type="ARBA" id="ARBA00040214"/>
    </source>
</evidence>
<dbReference type="FunCoup" id="A0A1D2VIR9">
    <property type="interactions" value="519"/>
</dbReference>
<comment type="similarity">
    <text evidence="2 7">Belongs to the ARPC5 family.</text>
</comment>
<dbReference type="GO" id="GO:0005885">
    <property type="term" value="C:Arp2/3 protein complex"/>
    <property type="evidence" value="ECO:0007669"/>
    <property type="project" value="EnsemblFungi"/>
</dbReference>
<dbReference type="Proteomes" id="UP000095038">
    <property type="component" value="Unassembled WGS sequence"/>
</dbReference>
<dbReference type="Pfam" id="PF04699">
    <property type="entry name" value="P16-Arc"/>
    <property type="match status" value="1"/>
</dbReference>